<reference evidence="1" key="2">
    <citation type="submission" date="2016-05" db="EMBL/GenBank/DDBJ databases">
        <title>Comparative analysis highlights variable genome content of wheat rusts and divergence of the mating loci.</title>
        <authorList>
            <person name="Cuomo C.A."/>
            <person name="Bakkeren G."/>
            <person name="Szabo L."/>
            <person name="Khalil H."/>
            <person name="Joly D."/>
            <person name="Goldberg J."/>
            <person name="Young S."/>
            <person name="Zeng Q."/>
            <person name="Fellers J."/>
        </authorList>
    </citation>
    <scope>NUCLEOTIDE SEQUENCE [LARGE SCALE GENOMIC DNA]</scope>
    <source>
        <strain evidence="1">1-1 BBBD Race 1</strain>
    </source>
</reference>
<reference evidence="2" key="4">
    <citation type="submission" date="2025-05" db="UniProtKB">
        <authorList>
            <consortium name="EnsemblFungi"/>
        </authorList>
    </citation>
    <scope>IDENTIFICATION</scope>
    <source>
        <strain evidence="2">isolate 1-1 / race 1 (BBBD)</strain>
    </source>
</reference>
<evidence type="ECO:0000313" key="3">
    <source>
        <dbReference type="Proteomes" id="UP000005240"/>
    </source>
</evidence>
<name>A0A180G365_PUCT1</name>
<reference evidence="2 3" key="3">
    <citation type="journal article" date="2017" name="G3 (Bethesda)">
        <title>Comparative analysis highlights variable genome content of wheat rusts and divergence of the mating loci.</title>
        <authorList>
            <person name="Cuomo C.A."/>
            <person name="Bakkeren G."/>
            <person name="Khalil H.B."/>
            <person name="Panwar V."/>
            <person name="Joly D."/>
            <person name="Linning R."/>
            <person name="Sakthikumar S."/>
            <person name="Song X."/>
            <person name="Adiconis X."/>
            <person name="Fan L."/>
            <person name="Goldberg J.M."/>
            <person name="Levin J.Z."/>
            <person name="Young S."/>
            <person name="Zeng Q."/>
            <person name="Anikster Y."/>
            <person name="Bruce M."/>
            <person name="Wang M."/>
            <person name="Yin C."/>
            <person name="McCallum B."/>
            <person name="Szabo L.J."/>
            <person name="Hulbert S."/>
            <person name="Chen X."/>
            <person name="Fellers J.P."/>
        </authorList>
    </citation>
    <scope>NUCLEOTIDE SEQUENCE</scope>
    <source>
        <strain evidence="2">isolate 1-1 / race 1 (BBBD)</strain>
        <strain evidence="3">Isolate 1-1 / race 1 (BBBD)</strain>
    </source>
</reference>
<evidence type="ECO:0000313" key="1">
    <source>
        <dbReference type="EMBL" id="OAV86889.1"/>
    </source>
</evidence>
<dbReference type="OrthoDB" id="2516789at2759"/>
<accession>A0A180G365</accession>
<gene>
    <name evidence="1" type="ORF">PTTG_29681</name>
</gene>
<dbReference type="AlphaFoldDB" id="A0A180G365"/>
<proteinExistence type="predicted"/>
<dbReference type="EnsemblFungi" id="PTTG_29681-t43_1">
    <property type="protein sequence ID" value="PTTG_29681-t43_1-p1"/>
    <property type="gene ID" value="PTTG_29681"/>
</dbReference>
<reference evidence="1" key="1">
    <citation type="submission" date="2009-11" db="EMBL/GenBank/DDBJ databases">
        <authorList>
            <consortium name="The Broad Institute Genome Sequencing Platform"/>
            <person name="Ward D."/>
            <person name="Feldgarden M."/>
            <person name="Earl A."/>
            <person name="Young S.K."/>
            <person name="Zeng Q."/>
            <person name="Koehrsen M."/>
            <person name="Alvarado L."/>
            <person name="Berlin A."/>
            <person name="Bochicchio J."/>
            <person name="Borenstein D."/>
            <person name="Chapman S.B."/>
            <person name="Chen Z."/>
            <person name="Engels R."/>
            <person name="Freedman E."/>
            <person name="Gellesch M."/>
            <person name="Goldberg J."/>
            <person name="Griggs A."/>
            <person name="Gujja S."/>
            <person name="Heilman E."/>
            <person name="Heiman D."/>
            <person name="Hepburn T."/>
            <person name="Howarth C."/>
            <person name="Jen D."/>
            <person name="Larson L."/>
            <person name="Lewis B."/>
            <person name="Mehta T."/>
            <person name="Park D."/>
            <person name="Pearson M."/>
            <person name="Roberts A."/>
            <person name="Saif S."/>
            <person name="Shea T."/>
            <person name="Shenoy N."/>
            <person name="Sisk P."/>
            <person name="Stolte C."/>
            <person name="Sykes S."/>
            <person name="Thomson T."/>
            <person name="Walk T."/>
            <person name="White J."/>
            <person name="Yandava C."/>
            <person name="Izard J."/>
            <person name="Baranova O.V."/>
            <person name="Blanton J.M."/>
            <person name="Tanner A.C."/>
            <person name="Dewhirst F.E."/>
            <person name="Haas B."/>
            <person name="Nusbaum C."/>
            <person name="Birren B."/>
        </authorList>
    </citation>
    <scope>NUCLEOTIDE SEQUENCE [LARGE SCALE GENOMIC DNA]</scope>
    <source>
        <strain evidence="1">1-1 BBBD Race 1</strain>
    </source>
</reference>
<keyword evidence="3" id="KW-1185">Reference proteome</keyword>
<protein>
    <submittedName>
        <fullName evidence="1 2">Uncharacterized protein</fullName>
    </submittedName>
</protein>
<dbReference type="VEuPathDB" id="FungiDB:PTTG_29681"/>
<sequence>MYPNPDKFLYFIKDRLVEVKGWFPTEKSKINWIVRHFQHANGNISDATPLYNWWISILKENARSQNLDAHLASAEDPYVLPCLASIHTFMAKLEEVSLVYAVDLTEESQCDLYKRALNPQILEIAIVKDLWKTSNTLREKQDLAVLASKILTELNQIRNNITARQPDIQASPLPPASIAPVPMDIDAITASTALPTMS</sequence>
<dbReference type="Proteomes" id="UP000005240">
    <property type="component" value="Unassembled WGS sequence"/>
</dbReference>
<evidence type="ECO:0000313" key="2">
    <source>
        <dbReference type="EnsemblFungi" id="PTTG_29681-t43_1-p1"/>
    </source>
</evidence>
<organism evidence="1">
    <name type="scientific">Puccinia triticina (isolate 1-1 / race 1 (BBBD))</name>
    <name type="common">Brown leaf rust fungus</name>
    <dbReference type="NCBI Taxonomy" id="630390"/>
    <lineage>
        <taxon>Eukaryota</taxon>
        <taxon>Fungi</taxon>
        <taxon>Dikarya</taxon>
        <taxon>Basidiomycota</taxon>
        <taxon>Pucciniomycotina</taxon>
        <taxon>Pucciniomycetes</taxon>
        <taxon>Pucciniales</taxon>
        <taxon>Pucciniaceae</taxon>
        <taxon>Puccinia</taxon>
    </lineage>
</organism>
<dbReference type="EMBL" id="ADAS02000736">
    <property type="protein sequence ID" value="OAV86889.1"/>
    <property type="molecule type" value="Genomic_DNA"/>
</dbReference>